<keyword evidence="2" id="KW-1185">Reference proteome</keyword>
<dbReference type="AlphaFoldDB" id="A0A0F3IRL8"/>
<organism evidence="1 2">
    <name type="scientific">Elstera litoralis</name>
    <dbReference type="NCBI Taxonomy" id="552518"/>
    <lineage>
        <taxon>Bacteria</taxon>
        <taxon>Pseudomonadati</taxon>
        <taxon>Pseudomonadota</taxon>
        <taxon>Alphaproteobacteria</taxon>
        <taxon>Rhodospirillales</taxon>
        <taxon>Rhodospirillaceae</taxon>
        <taxon>Elstera</taxon>
    </lineage>
</organism>
<accession>A0A0F3IRL8</accession>
<reference evidence="1" key="1">
    <citation type="submission" date="2015-03" db="EMBL/GenBank/DDBJ databases">
        <title>Draft genome sequence of Elstera litoralis.</title>
        <authorList>
            <person name="Rahalkar M.C."/>
            <person name="Dhakephalkar P.K."/>
            <person name="Pore S.D."/>
            <person name="Arora P."/>
            <person name="Kapse N.G."/>
            <person name="Pandit P.S."/>
        </authorList>
    </citation>
    <scope>NUCLEOTIDE SEQUENCE [LARGE SCALE GENOMIC DNA]</scope>
    <source>
        <strain evidence="1">Dia-1</strain>
    </source>
</reference>
<proteinExistence type="predicted"/>
<evidence type="ECO:0000313" key="1">
    <source>
        <dbReference type="EMBL" id="KJV09188.1"/>
    </source>
</evidence>
<dbReference type="EMBL" id="LAJY01000336">
    <property type="protein sequence ID" value="KJV09188.1"/>
    <property type="molecule type" value="Genomic_DNA"/>
</dbReference>
<dbReference type="RefSeq" id="WP_045776230.1">
    <property type="nucleotide sequence ID" value="NZ_LAJY01000336.1"/>
</dbReference>
<evidence type="ECO:0000313" key="2">
    <source>
        <dbReference type="Proteomes" id="UP000033774"/>
    </source>
</evidence>
<dbReference type="OrthoDB" id="7188532at2"/>
<dbReference type="Proteomes" id="UP000033774">
    <property type="component" value="Unassembled WGS sequence"/>
</dbReference>
<gene>
    <name evidence="1" type="ORF">VZ95_13030</name>
</gene>
<comment type="caution">
    <text evidence="1">The sequence shown here is derived from an EMBL/GenBank/DDBJ whole genome shotgun (WGS) entry which is preliminary data.</text>
</comment>
<name>A0A0F3IRL8_9PROT</name>
<sequence>MTVMVANRLVQNQAALSDIGRLALAFIDGGPEWLSWAISTPTAQYAFADETTLLAQVQQGLHTSRFAFLPTLQAMISPVKLISLGVADLRTLGRAESGDTSAPIQAQIKRIFTDHHLLSGSDFAQGTAFLQTLGVNQAGLFQFLTFEDQLALYQLAAQPSTQTAIPGTEAAQFAVSQARTVLEFADYYQFYLRYCSRMPTASTAQQRGTQATSALMVLLPLLFSALDAPQVPGLVSPAEVANAISVWVRNGRQVGFSRLSEAAAQIAQNTVFQLETGDAARALVQSYIAGAQALIVAQPVRQGILGQDGASCLFPIRSGDQQATLMLGGTGLITLRSYGLQPPSASETLVAGNRLADAPDSDA</sequence>
<protein>
    <submittedName>
        <fullName evidence="1">Uncharacterized protein</fullName>
    </submittedName>
</protein>